<dbReference type="PROSITE" id="PS50887">
    <property type="entry name" value="GGDEF"/>
    <property type="match status" value="1"/>
</dbReference>
<keyword evidence="1" id="KW-0812">Transmembrane</keyword>
<dbReference type="SUPFAM" id="SSF141868">
    <property type="entry name" value="EAL domain-like"/>
    <property type="match status" value="1"/>
</dbReference>
<keyword evidence="1" id="KW-0472">Membrane</keyword>
<reference evidence="4 5" key="1">
    <citation type="submission" date="2020-08" db="EMBL/GenBank/DDBJ databases">
        <title>Genomic Encyclopedia of Type Strains, Phase IV (KMG-IV): sequencing the most valuable type-strain genomes for metagenomic binning, comparative biology and taxonomic classification.</title>
        <authorList>
            <person name="Goeker M."/>
        </authorList>
    </citation>
    <scope>NUCLEOTIDE SEQUENCE [LARGE SCALE GENOMIC DNA]</scope>
    <source>
        <strain evidence="4 5">DSM 102238</strain>
    </source>
</reference>
<feature type="transmembrane region" description="Helical" evidence="1">
    <location>
        <begin position="174"/>
        <end position="193"/>
    </location>
</feature>
<evidence type="ECO:0000313" key="5">
    <source>
        <dbReference type="Proteomes" id="UP000542776"/>
    </source>
</evidence>
<dbReference type="InterPro" id="IPR050706">
    <property type="entry name" value="Cyclic-di-GMP_PDE-like"/>
</dbReference>
<dbReference type="NCBIfam" id="TIGR00254">
    <property type="entry name" value="GGDEF"/>
    <property type="match status" value="1"/>
</dbReference>
<name>A0A7W6ML19_9HYPH</name>
<evidence type="ECO:0000259" key="3">
    <source>
        <dbReference type="PROSITE" id="PS50887"/>
    </source>
</evidence>
<dbReference type="Pfam" id="PF00563">
    <property type="entry name" value="EAL"/>
    <property type="match status" value="1"/>
</dbReference>
<dbReference type="Gene3D" id="3.20.20.450">
    <property type="entry name" value="EAL domain"/>
    <property type="match status" value="1"/>
</dbReference>
<feature type="transmembrane region" description="Helical" evidence="1">
    <location>
        <begin position="60"/>
        <end position="82"/>
    </location>
</feature>
<keyword evidence="1" id="KW-1133">Transmembrane helix</keyword>
<dbReference type="CDD" id="cd01949">
    <property type="entry name" value="GGDEF"/>
    <property type="match status" value="1"/>
</dbReference>
<dbReference type="Gene3D" id="3.30.70.270">
    <property type="match status" value="1"/>
</dbReference>
<dbReference type="PANTHER" id="PTHR33121">
    <property type="entry name" value="CYCLIC DI-GMP PHOSPHODIESTERASE PDEF"/>
    <property type="match status" value="1"/>
</dbReference>
<comment type="caution">
    <text evidence="4">The sequence shown here is derived from an EMBL/GenBank/DDBJ whole genome shotgun (WGS) entry which is preliminary data.</text>
</comment>
<dbReference type="InterPro" id="IPR001633">
    <property type="entry name" value="EAL_dom"/>
</dbReference>
<dbReference type="InterPro" id="IPR000160">
    <property type="entry name" value="GGDEF_dom"/>
</dbReference>
<accession>A0A7W6ML19</accession>
<dbReference type="InterPro" id="IPR035919">
    <property type="entry name" value="EAL_sf"/>
</dbReference>
<evidence type="ECO:0000256" key="1">
    <source>
        <dbReference type="SAM" id="Phobius"/>
    </source>
</evidence>
<dbReference type="AlphaFoldDB" id="A0A7W6ML19"/>
<gene>
    <name evidence="4" type="ORF">GGR04_003258</name>
</gene>
<feature type="transmembrane region" description="Helical" evidence="1">
    <location>
        <begin position="103"/>
        <end position="122"/>
    </location>
</feature>
<evidence type="ECO:0000313" key="4">
    <source>
        <dbReference type="EMBL" id="MBB3999389.1"/>
    </source>
</evidence>
<dbReference type="PROSITE" id="PS50883">
    <property type="entry name" value="EAL"/>
    <property type="match status" value="1"/>
</dbReference>
<keyword evidence="5" id="KW-1185">Reference proteome</keyword>
<evidence type="ECO:0000259" key="2">
    <source>
        <dbReference type="PROSITE" id="PS50883"/>
    </source>
</evidence>
<dbReference type="CDD" id="cd01948">
    <property type="entry name" value="EAL"/>
    <property type="match status" value="1"/>
</dbReference>
<feature type="domain" description="GGDEF" evidence="3">
    <location>
        <begin position="258"/>
        <end position="391"/>
    </location>
</feature>
<dbReference type="GO" id="GO:0071111">
    <property type="term" value="F:cyclic-guanylate-specific phosphodiesterase activity"/>
    <property type="evidence" value="ECO:0007669"/>
    <property type="project" value="InterPro"/>
</dbReference>
<feature type="domain" description="EAL" evidence="2">
    <location>
        <begin position="396"/>
        <end position="649"/>
    </location>
</feature>
<dbReference type="SMART" id="SM00052">
    <property type="entry name" value="EAL"/>
    <property type="match status" value="1"/>
</dbReference>
<dbReference type="InterPro" id="IPR029787">
    <property type="entry name" value="Nucleotide_cyclase"/>
</dbReference>
<protein>
    <submittedName>
        <fullName evidence="4">Diguanylate cyclase (GGDEF)-like protein</fullName>
    </submittedName>
</protein>
<sequence length="653" mass="71459">MTFWTKLTGRAIATKSDAASDRLVSCQVIELRKQIPLLYSLLVINAAAIVFTHLSSVPFWLGPGAVMVLSVVCLIRGLQWSAVRPEQFTPAQSRTQLRRTTRLGVGISVVFLAWALALGQYGGPYEKAHVANFIAVTVVGCIFCLMHLPSAARWVVLAVSGPLLVYYISSGEPVLIAIAFNITFVMIVMVRVVENNFQGFVQLIESRSALADKQDETQRLMEENRHLAFTDSLTLLPNRRFFFQSLEETLEARGETGEPFALAILDLDRFKPINDTHGHLVGDRVLVETGRRLAAFVGEGVLAVRLGGDEFGLLILDATSSEAVAQLCRSLCEALAAPIDCGETVVAPGCSAGVAFYPAAGRTAAALFDRADYALYHSKEKARGAVTLFSQDHEDAIRSERSVETALQISDLEREMEVHFQPICDLQTDRIVMLEALARWTNPLLGRIPPDRFIAAAERCGLIHRLTLLLLRKALADIRRLPADIGLSFNLSSHDLTSPETVLAIMSAVRNSGIEPGRITLELTETALMRDFDLAQRSIEVLRALGMRIALDDFGTGYSSLGYVHRLALDKIKIDRSFMADIDARSGRSIVATVLDLSQNLSLDCIAEGVETEAQLATLRRLGCRFAQGYLIGRPEPIAALEGRWPAANAATG</sequence>
<dbReference type="RefSeq" id="WP_183200927.1">
    <property type="nucleotide sequence ID" value="NZ_JACIEK010000009.1"/>
</dbReference>
<dbReference type="PANTHER" id="PTHR33121:SF71">
    <property type="entry name" value="OXYGEN SENSOR PROTEIN DOSP"/>
    <property type="match status" value="1"/>
</dbReference>
<dbReference type="EMBL" id="JACIEK010000009">
    <property type="protein sequence ID" value="MBB3999389.1"/>
    <property type="molecule type" value="Genomic_DNA"/>
</dbReference>
<dbReference type="SMART" id="SM00267">
    <property type="entry name" value="GGDEF"/>
    <property type="match status" value="1"/>
</dbReference>
<dbReference type="Proteomes" id="UP000542776">
    <property type="component" value="Unassembled WGS sequence"/>
</dbReference>
<organism evidence="4 5">
    <name type="scientific">Aureimonas pseudogalii</name>
    <dbReference type="NCBI Taxonomy" id="1744844"/>
    <lineage>
        <taxon>Bacteria</taxon>
        <taxon>Pseudomonadati</taxon>
        <taxon>Pseudomonadota</taxon>
        <taxon>Alphaproteobacteria</taxon>
        <taxon>Hyphomicrobiales</taxon>
        <taxon>Aurantimonadaceae</taxon>
        <taxon>Aureimonas</taxon>
    </lineage>
</organism>
<dbReference type="Pfam" id="PF00990">
    <property type="entry name" value="GGDEF"/>
    <property type="match status" value="1"/>
</dbReference>
<feature type="transmembrane region" description="Helical" evidence="1">
    <location>
        <begin position="37"/>
        <end position="54"/>
    </location>
</feature>
<feature type="transmembrane region" description="Helical" evidence="1">
    <location>
        <begin position="128"/>
        <end position="146"/>
    </location>
</feature>
<proteinExistence type="predicted"/>
<dbReference type="SUPFAM" id="SSF55073">
    <property type="entry name" value="Nucleotide cyclase"/>
    <property type="match status" value="1"/>
</dbReference>
<dbReference type="InterPro" id="IPR043128">
    <property type="entry name" value="Rev_trsase/Diguanyl_cyclase"/>
</dbReference>